<feature type="non-terminal residue" evidence="2">
    <location>
        <position position="459"/>
    </location>
</feature>
<sequence>MAPALTQASDPQTFHVAAAHHHHSTAAATTRPGEEAPLAHTSPAPPPTTHFSLQYGGLKEPPDCTDAHLTAALTNGTRRIRLLKPPSPPAEAAGGLACGREGCRDPPARPHATTHFTMDLSSGVSQAPLLSHTEPPTNSSSSSASVPNNCIQSVASTAFTTPTTATTTTTTTTNMGQDTLNQQGTQGSPSTQDNKNQRPVTQDGDLLALIGRDFANMNEIIDTLTRLADNPEVIAAVDTAAMDLAGSSNSSSSNNHGQPSLVSPVVPQISKEERSQLLLDDLSRRQWQMERRQSRLLRRLRRVAARGLGASVSGQLRELLDYSQCVLAQQRERRASSQDGHSTSPGTPEMSVESLRADTMRGMSTSALISLVRRVEASQGLARLAAISRRPLRPQPTVPAPALPEDTRTEIGAVVTEIQAASLNHTHHDSDATESSSGGESCDELDGFSDKNTSHNTPV</sequence>
<dbReference type="GO" id="GO:0035035">
    <property type="term" value="F:histone acetyltransferase binding"/>
    <property type="evidence" value="ECO:0007669"/>
    <property type="project" value="TreeGrafter"/>
</dbReference>
<dbReference type="GO" id="GO:0044545">
    <property type="term" value="C:NSL complex"/>
    <property type="evidence" value="ECO:0007669"/>
    <property type="project" value="TreeGrafter"/>
</dbReference>
<keyword evidence="3" id="KW-1185">Reference proteome</keyword>
<organism evidence="2 3">
    <name type="scientific">Halocaridina rubra</name>
    <name type="common">Hawaiian red shrimp</name>
    <dbReference type="NCBI Taxonomy" id="373956"/>
    <lineage>
        <taxon>Eukaryota</taxon>
        <taxon>Metazoa</taxon>
        <taxon>Ecdysozoa</taxon>
        <taxon>Arthropoda</taxon>
        <taxon>Crustacea</taxon>
        <taxon>Multicrustacea</taxon>
        <taxon>Malacostraca</taxon>
        <taxon>Eumalacostraca</taxon>
        <taxon>Eucarida</taxon>
        <taxon>Decapoda</taxon>
        <taxon>Pleocyemata</taxon>
        <taxon>Caridea</taxon>
        <taxon>Atyoidea</taxon>
        <taxon>Atyidae</taxon>
        <taxon>Halocaridina</taxon>
    </lineage>
</organism>
<dbReference type="EMBL" id="JAXCGZ010001901">
    <property type="protein sequence ID" value="KAK7085100.1"/>
    <property type="molecule type" value="Genomic_DNA"/>
</dbReference>
<protein>
    <submittedName>
        <fullName evidence="2">Uncharacterized protein</fullName>
    </submittedName>
</protein>
<dbReference type="InterPro" id="IPR029017">
    <property type="entry name" value="Enolase-like_N"/>
</dbReference>
<feature type="compositionally biased region" description="Low complexity" evidence="1">
    <location>
        <begin position="162"/>
        <end position="173"/>
    </location>
</feature>
<evidence type="ECO:0000256" key="1">
    <source>
        <dbReference type="SAM" id="MobiDB-lite"/>
    </source>
</evidence>
<evidence type="ECO:0000313" key="2">
    <source>
        <dbReference type="EMBL" id="KAK7085100.1"/>
    </source>
</evidence>
<feature type="compositionally biased region" description="Polar residues" evidence="1">
    <location>
        <begin position="174"/>
        <end position="200"/>
    </location>
</feature>
<feature type="region of interest" description="Disordered" evidence="1">
    <location>
        <begin position="127"/>
        <end position="146"/>
    </location>
</feature>
<dbReference type="PANTHER" id="PTHR22443">
    <property type="entry name" value="NON-SPECIFIC LETHAL 1, ISOFORM M"/>
    <property type="match status" value="1"/>
</dbReference>
<gene>
    <name evidence="2" type="ORF">SK128_010706</name>
</gene>
<feature type="region of interest" description="Disordered" evidence="1">
    <location>
        <begin position="82"/>
        <end position="115"/>
    </location>
</feature>
<feature type="region of interest" description="Disordered" evidence="1">
    <location>
        <begin position="331"/>
        <end position="351"/>
    </location>
</feature>
<feature type="region of interest" description="Disordered" evidence="1">
    <location>
        <begin position="420"/>
        <end position="459"/>
    </location>
</feature>
<reference evidence="2 3" key="1">
    <citation type="submission" date="2023-11" db="EMBL/GenBank/DDBJ databases">
        <title>Halocaridina rubra genome assembly.</title>
        <authorList>
            <person name="Smith C."/>
        </authorList>
    </citation>
    <scope>NUCLEOTIDE SEQUENCE [LARGE SCALE GENOMIC DNA]</scope>
    <source>
        <strain evidence="2">EP-1</strain>
        <tissue evidence="2">Whole</tissue>
    </source>
</reference>
<proteinExistence type="predicted"/>
<dbReference type="Proteomes" id="UP001381693">
    <property type="component" value="Unassembled WGS sequence"/>
</dbReference>
<feature type="region of interest" description="Disordered" evidence="1">
    <location>
        <begin position="19"/>
        <end position="63"/>
    </location>
</feature>
<name>A0AAN8XVG6_HALRR</name>
<dbReference type="PANTHER" id="PTHR22443:SF18">
    <property type="entry name" value="NON-SPECIFIC LETHAL 1, ISOFORM M"/>
    <property type="match status" value="1"/>
</dbReference>
<feature type="compositionally biased region" description="Polar residues" evidence="1">
    <location>
        <begin position="337"/>
        <end position="346"/>
    </location>
</feature>
<dbReference type="Gene3D" id="3.30.390.10">
    <property type="entry name" value="Enolase-like, N-terminal domain"/>
    <property type="match status" value="1"/>
</dbReference>
<accession>A0AAN8XVG6</accession>
<evidence type="ECO:0000313" key="3">
    <source>
        <dbReference type="Proteomes" id="UP001381693"/>
    </source>
</evidence>
<comment type="caution">
    <text evidence="2">The sequence shown here is derived from an EMBL/GenBank/DDBJ whole genome shotgun (WGS) entry which is preliminary data.</text>
</comment>
<feature type="compositionally biased region" description="Low complexity" evidence="1">
    <location>
        <begin position="25"/>
        <end position="42"/>
    </location>
</feature>
<feature type="region of interest" description="Disordered" evidence="1">
    <location>
        <begin position="162"/>
        <end position="200"/>
    </location>
</feature>
<feature type="region of interest" description="Disordered" evidence="1">
    <location>
        <begin position="245"/>
        <end position="264"/>
    </location>
</feature>
<dbReference type="AlphaFoldDB" id="A0AAN8XVG6"/>
<dbReference type="InterPro" id="IPR026180">
    <property type="entry name" value="NSL1"/>
</dbReference>